<sequence length="362" mass="36993">MDRIGTSTWRTASTVLFAAAVAVLCATAGIAAPAAGGKAEIDWLTFAMGCLGGLALFLYGVDILATALKNASGGRFQWLLQRSVSNRFSALGVGTVATVALDSSSVVIILVITIVDAGLIAFGSALPVILGSNIGTTFSSQLFAWDVDKFAPVLIAAALLWRMMGKSDAATRHSNILLGLGLVLFGLNIIGTAAEPLRESPAILDALKQLENPWLGVLAGALATVAIQSSSAMMGIVITLAGGGLITLPAGLAIMLGAEIGTCADTLLATVGRSRSAVKAGIFHLLFNILSVAVGVMLIDALARFGSVTASDTGQRIANAHVLFNVLGALAVLPFVGPAARLLDRIVPERAGYAVAEVEQSA</sequence>
<evidence type="ECO:0000256" key="3">
    <source>
        <dbReference type="ARBA" id="ARBA00022692"/>
    </source>
</evidence>
<dbReference type="EMBL" id="JACIJR010000005">
    <property type="protein sequence ID" value="MBB5729888.1"/>
    <property type="molecule type" value="Genomic_DNA"/>
</dbReference>
<evidence type="ECO:0000256" key="2">
    <source>
        <dbReference type="ARBA" id="ARBA00022475"/>
    </source>
</evidence>
<gene>
    <name evidence="7" type="ORF">FHS99_002384</name>
</gene>
<dbReference type="GO" id="GO:0044341">
    <property type="term" value="P:sodium-dependent phosphate transport"/>
    <property type="evidence" value="ECO:0007669"/>
    <property type="project" value="InterPro"/>
</dbReference>
<dbReference type="RefSeq" id="WP_184075233.1">
    <property type="nucleotide sequence ID" value="NZ_BMJP01000003.1"/>
</dbReference>
<comment type="caution">
    <text evidence="7">The sequence shown here is derived from an EMBL/GenBank/DDBJ whole genome shotgun (WGS) entry which is preliminary data.</text>
</comment>
<evidence type="ECO:0000256" key="5">
    <source>
        <dbReference type="ARBA" id="ARBA00023136"/>
    </source>
</evidence>
<name>A0A7W9F211_9SPHN</name>
<accession>A0A7W9F211</accession>
<dbReference type="PANTHER" id="PTHR10010:SF46">
    <property type="entry name" value="SODIUM-DEPENDENT PHOSPHATE TRANSPORT PROTEIN 2B"/>
    <property type="match status" value="1"/>
</dbReference>
<dbReference type="GO" id="GO:0005886">
    <property type="term" value="C:plasma membrane"/>
    <property type="evidence" value="ECO:0007669"/>
    <property type="project" value="UniProtKB-SubCell"/>
</dbReference>
<feature type="transmembrane region" description="Helical" evidence="6">
    <location>
        <begin position="142"/>
        <end position="164"/>
    </location>
</feature>
<dbReference type="Proteomes" id="UP000546701">
    <property type="component" value="Unassembled WGS sequence"/>
</dbReference>
<dbReference type="Pfam" id="PF02690">
    <property type="entry name" value="Na_Pi_cotrans"/>
    <property type="match status" value="2"/>
</dbReference>
<dbReference type="InterPro" id="IPR003841">
    <property type="entry name" value="Na/Pi_transpt"/>
</dbReference>
<protein>
    <submittedName>
        <fullName evidence="7">Phosphate:Na+ symporter</fullName>
    </submittedName>
</protein>
<keyword evidence="5 6" id="KW-0472">Membrane</keyword>
<keyword evidence="3 6" id="KW-0812">Transmembrane</keyword>
<evidence type="ECO:0000313" key="7">
    <source>
        <dbReference type="EMBL" id="MBB5729888.1"/>
    </source>
</evidence>
<evidence type="ECO:0000256" key="6">
    <source>
        <dbReference type="SAM" id="Phobius"/>
    </source>
</evidence>
<dbReference type="NCBIfam" id="NF037997">
    <property type="entry name" value="Na_Pi_symport"/>
    <property type="match status" value="1"/>
</dbReference>
<feature type="transmembrane region" description="Helical" evidence="6">
    <location>
        <begin position="41"/>
        <end position="64"/>
    </location>
</feature>
<keyword evidence="2" id="KW-1003">Cell membrane</keyword>
<organism evidence="7 8">
    <name type="scientific">Sphingomonas prati</name>
    <dbReference type="NCBI Taxonomy" id="1843237"/>
    <lineage>
        <taxon>Bacteria</taxon>
        <taxon>Pseudomonadati</taxon>
        <taxon>Pseudomonadota</taxon>
        <taxon>Alphaproteobacteria</taxon>
        <taxon>Sphingomonadales</taxon>
        <taxon>Sphingomonadaceae</taxon>
        <taxon>Sphingomonas</taxon>
    </lineage>
</organism>
<proteinExistence type="predicted"/>
<feature type="transmembrane region" description="Helical" evidence="6">
    <location>
        <begin position="107"/>
        <end position="130"/>
    </location>
</feature>
<feature type="transmembrane region" description="Helical" evidence="6">
    <location>
        <begin position="176"/>
        <end position="194"/>
    </location>
</feature>
<dbReference type="AlphaFoldDB" id="A0A7W9F211"/>
<dbReference type="GO" id="GO:0005436">
    <property type="term" value="F:sodium:phosphate symporter activity"/>
    <property type="evidence" value="ECO:0007669"/>
    <property type="project" value="InterPro"/>
</dbReference>
<feature type="transmembrane region" description="Helical" evidence="6">
    <location>
        <begin position="322"/>
        <end position="343"/>
    </location>
</feature>
<keyword evidence="8" id="KW-1185">Reference proteome</keyword>
<comment type="subcellular location">
    <subcellularLocation>
        <location evidence="1">Cell membrane</location>
        <topology evidence="1">Multi-pass membrane protein</topology>
    </subcellularLocation>
</comment>
<dbReference type="PANTHER" id="PTHR10010">
    <property type="entry name" value="SOLUTE CARRIER FAMILY 34 SODIUM PHOSPHATE , MEMBER 2-RELATED"/>
    <property type="match status" value="1"/>
</dbReference>
<evidence type="ECO:0000313" key="8">
    <source>
        <dbReference type="Proteomes" id="UP000546701"/>
    </source>
</evidence>
<keyword evidence="4 6" id="KW-1133">Transmembrane helix</keyword>
<reference evidence="7 8" key="1">
    <citation type="submission" date="2020-08" db="EMBL/GenBank/DDBJ databases">
        <title>Genomic Encyclopedia of Type Strains, Phase IV (KMG-IV): sequencing the most valuable type-strain genomes for metagenomic binning, comparative biology and taxonomic classification.</title>
        <authorList>
            <person name="Goeker M."/>
        </authorList>
    </citation>
    <scope>NUCLEOTIDE SEQUENCE [LARGE SCALE GENOMIC DNA]</scope>
    <source>
        <strain evidence="7 8">DSM 103336</strain>
    </source>
</reference>
<evidence type="ECO:0000256" key="1">
    <source>
        <dbReference type="ARBA" id="ARBA00004651"/>
    </source>
</evidence>
<evidence type="ECO:0000256" key="4">
    <source>
        <dbReference type="ARBA" id="ARBA00022989"/>
    </source>
</evidence>
<feature type="transmembrane region" description="Helical" evidence="6">
    <location>
        <begin position="280"/>
        <end position="302"/>
    </location>
</feature>